<name>A0AAQ3R6Q4_9PEZI</name>
<feature type="region of interest" description="Disordered" evidence="1">
    <location>
        <begin position="408"/>
        <end position="442"/>
    </location>
</feature>
<feature type="compositionally biased region" description="Polar residues" evidence="1">
    <location>
        <begin position="234"/>
        <end position="245"/>
    </location>
</feature>
<accession>A0AAQ3R6Q4</accession>
<dbReference type="EMBL" id="CP138582">
    <property type="protein sequence ID" value="WPG99683.1"/>
    <property type="molecule type" value="Genomic_DNA"/>
</dbReference>
<reference evidence="2 3" key="1">
    <citation type="submission" date="2023-11" db="EMBL/GenBank/DDBJ databases">
        <title>An acidophilic fungus is an integral part of prey digestion in a carnivorous sundew plant.</title>
        <authorList>
            <person name="Tsai I.J."/>
        </authorList>
    </citation>
    <scope>NUCLEOTIDE SEQUENCE [LARGE SCALE GENOMIC DNA]</scope>
    <source>
        <strain evidence="2">169a</strain>
    </source>
</reference>
<keyword evidence="3" id="KW-1185">Reference proteome</keyword>
<proteinExistence type="predicted"/>
<dbReference type="Proteomes" id="UP001303373">
    <property type="component" value="Chromosome 3"/>
</dbReference>
<feature type="compositionally biased region" description="Basic and acidic residues" evidence="1">
    <location>
        <begin position="285"/>
        <end position="297"/>
    </location>
</feature>
<evidence type="ECO:0000256" key="1">
    <source>
        <dbReference type="SAM" id="MobiDB-lite"/>
    </source>
</evidence>
<protein>
    <submittedName>
        <fullName evidence="2">Uncharacterized protein</fullName>
    </submittedName>
</protein>
<evidence type="ECO:0000313" key="3">
    <source>
        <dbReference type="Proteomes" id="UP001303373"/>
    </source>
</evidence>
<feature type="compositionally biased region" description="Basic and acidic residues" evidence="1">
    <location>
        <begin position="214"/>
        <end position="224"/>
    </location>
</feature>
<feature type="compositionally biased region" description="Basic and acidic residues" evidence="1">
    <location>
        <begin position="247"/>
        <end position="256"/>
    </location>
</feature>
<feature type="region of interest" description="Disordered" evidence="1">
    <location>
        <begin position="51"/>
        <end position="126"/>
    </location>
</feature>
<gene>
    <name evidence="2" type="ORF">R9X50_00250200</name>
</gene>
<feature type="compositionally biased region" description="Basic and acidic residues" evidence="1">
    <location>
        <begin position="82"/>
        <end position="92"/>
    </location>
</feature>
<dbReference type="AlphaFoldDB" id="A0AAQ3R6Q4"/>
<feature type="compositionally biased region" description="Polar residues" evidence="1">
    <location>
        <begin position="94"/>
        <end position="105"/>
    </location>
</feature>
<feature type="region of interest" description="Disordered" evidence="1">
    <location>
        <begin position="207"/>
        <end position="354"/>
    </location>
</feature>
<feature type="compositionally biased region" description="Polar residues" evidence="1">
    <location>
        <begin position="416"/>
        <end position="427"/>
    </location>
</feature>
<sequence length="474" mass="53377">MALHRGIQSAIFYYLSCAPCSDARYRKKRKQEAIQDRAERELLEAQMPNLYRHPSPSSTNPHWHAEISLGPTLPYRGKRKIHTAESQRELKKSGTYSSNGSNIPSSVDLPRSSGSDGRHDSKWNFRPYQRDDEELWGSSHTEPALRSHLDGSTAIDGLARPARVRTADSTKSSTYRSFRNPAVNDLHPAIVTRVESRDDVAWMMQPPPVAEVMSGKERAPRSRSDSGGSRPSAHGSTKLSRQVSARNIEKRLKAGETDSTLGIAREPSTRSTTSAPRPILSKCLTGERDFASSPEKRSKQKPPPLWLSDAAETAGTVTHQPMLTPESERPQQVRRRSSRPPLSPIMSESDDIPKYNNFPLCIVPKENAFPSPLGRDGTEPRVQENSFARPMEMTSRDAEIRSFEHAGLKSPFFDSRSPTESPGSRNRLQAPEEEEHRHSMGDPAVFYTPEFELDKWVHEHTKREGIRQRWSMDL</sequence>
<organism evidence="2 3">
    <name type="scientific">Acrodontium crateriforme</name>
    <dbReference type="NCBI Taxonomy" id="150365"/>
    <lineage>
        <taxon>Eukaryota</taxon>
        <taxon>Fungi</taxon>
        <taxon>Dikarya</taxon>
        <taxon>Ascomycota</taxon>
        <taxon>Pezizomycotina</taxon>
        <taxon>Dothideomycetes</taxon>
        <taxon>Dothideomycetidae</taxon>
        <taxon>Mycosphaerellales</taxon>
        <taxon>Teratosphaeriaceae</taxon>
        <taxon>Acrodontium</taxon>
    </lineage>
</organism>
<evidence type="ECO:0000313" key="2">
    <source>
        <dbReference type="EMBL" id="WPG99683.1"/>
    </source>
</evidence>